<keyword evidence="2" id="KW-1185">Reference proteome</keyword>
<evidence type="ECO:0000313" key="2">
    <source>
        <dbReference type="Proteomes" id="UP000009168"/>
    </source>
</evidence>
<dbReference type="InParanoid" id="W7XJ03"/>
<reference evidence="2" key="1">
    <citation type="journal article" date="2006" name="PLoS Biol.">
        <title>Macronuclear genome sequence of the ciliate Tetrahymena thermophila, a model eukaryote.</title>
        <authorList>
            <person name="Eisen J.A."/>
            <person name="Coyne R.S."/>
            <person name="Wu M."/>
            <person name="Wu D."/>
            <person name="Thiagarajan M."/>
            <person name="Wortman J.R."/>
            <person name="Badger J.H."/>
            <person name="Ren Q."/>
            <person name="Amedeo P."/>
            <person name="Jones K.M."/>
            <person name="Tallon L.J."/>
            <person name="Delcher A.L."/>
            <person name="Salzberg S.L."/>
            <person name="Silva J.C."/>
            <person name="Haas B.J."/>
            <person name="Majoros W.H."/>
            <person name="Farzad M."/>
            <person name="Carlton J.M."/>
            <person name="Smith R.K. Jr."/>
            <person name="Garg J."/>
            <person name="Pearlman R.E."/>
            <person name="Karrer K.M."/>
            <person name="Sun L."/>
            <person name="Manning G."/>
            <person name="Elde N.C."/>
            <person name="Turkewitz A.P."/>
            <person name="Asai D.J."/>
            <person name="Wilkes D.E."/>
            <person name="Wang Y."/>
            <person name="Cai H."/>
            <person name="Collins K."/>
            <person name="Stewart B.A."/>
            <person name="Lee S.R."/>
            <person name="Wilamowska K."/>
            <person name="Weinberg Z."/>
            <person name="Ruzzo W.L."/>
            <person name="Wloga D."/>
            <person name="Gaertig J."/>
            <person name="Frankel J."/>
            <person name="Tsao C.-C."/>
            <person name="Gorovsky M.A."/>
            <person name="Keeling P.J."/>
            <person name="Waller R.F."/>
            <person name="Patron N.J."/>
            <person name="Cherry J.M."/>
            <person name="Stover N.A."/>
            <person name="Krieger C.J."/>
            <person name="del Toro C."/>
            <person name="Ryder H.F."/>
            <person name="Williamson S.C."/>
            <person name="Barbeau R.A."/>
            <person name="Hamilton E.P."/>
            <person name="Orias E."/>
        </authorList>
    </citation>
    <scope>NUCLEOTIDE SEQUENCE [LARGE SCALE GENOMIC DNA]</scope>
    <source>
        <strain evidence="2">SB210</strain>
    </source>
</reference>
<gene>
    <name evidence="1" type="ORF">TTHERM_000290879</name>
</gene>
<dbReference type="KEGG" id="tet:TTHERM_000290879"/>
<organism evidence="1 2">
    <name type="scientific">Tetrahymena thermophila (strain SB210)</name>
    <dbReference type="NCBI Taxonomy" id="312017"/>
    <lineage>
        <taxon>Eukaryota</taxon>
        <taxon>Sar</taxon>
        <taxon>Alveolata</taxon>
        <taxon>Ciliophora</taxon>
        <taxon>Intramacronucleata</taxon>
        <taxon>Oligohymenophorea</taxon>
        <taxon>Hymenostomatida</taxon>
        <taxon>Tetrahymenina</taxon>
        <taxon>Tetrahymenidae</taxon>
        <taxon>Tetrahymena</taxon>
    </lineage>
</organism>
<dbReference type="Proteomes" id="UP000009168">
    <property type="component" value="Unassembled WGS sequence"/>
</dbReference>
<name>W7XJ03_TETTS</name>
<dbReference type="RefSeq" id="XP_012653723.1">
    <property type="nucleotide sequence ID" value="XM_012798269.1"/>
</dbReference>
<proteinExistence type="predicted"/>
<evidence type="ECO:0000313" key="1">
    <source>
        <dbReference type="EMBL" id="EWS73759.1"/>
    </source>
</evidence>
<protein>
    <submittedName>
        <fullName evidence="1">Uncharacterized protein</fullName>
    </submittedName>
</protein>
<dbReference type="GeneID" id="24438223"/>
<dbReference type="EMBL" id="GG662651">
    <property type="protein sequence ID" value="EWS73759.1"/>
    <property type="molecule type" value="Genomic_DNA"/>
</dbReference>
<dbReference type="AlphaFoldDB" id="W7XJ03"/>
<accession>W7XJ03</accession>
<sequence length="101" mass="12333">MKNIQSFINKLIDLQLFQESSENQNTFQILNKILKNFFIKQNNNYLICCKRLVIFLDIKICIKQFNSLCKKQERIEEKDTFERINNQSIERQKNSYFNKQF</sequence>